<dbReference type="STRING" id="225004.SAMN02745152_01117"/>
<dbReference type="AlphaFoldDB" id="A0A1T4N5B8"/>
<feature type="transmembrane region" description="Helical" evidence="1">
    <location>
        <begin position="137"/>
        <end position="158"/>
    </location>
</feature>
<evidence type="ECO:0000313" key="4">
    <source>
        <dbReference type="Proteomes" id="UP000190395"/>
    </source>
</evidence>
<dbReference type="InterPro" id="IPR002823">
    <property type="entry name" value="DUF112_TM"/>
</dbReference>
<accession>A0A1T4N5B8</accession>
<reference evidence="3 4" key="1">
    <citation type="submission" date="2017-02" db="EMBL/GenBank/DDBJ databases">
        <authorList>
            <person name="Peterson S.W."/>
        </authorList>
    </citation>
    <scope>NUCLEOTIDE SEQUENCE [LARGE SCALE GENOMIC DNA]</scope>
    <source>
        <strain evidence="3 4">ATCC BAA-909</strain>
    </source>
</reference>
<feature type="transmembrane region" description="Helical" evidence="1">
    <location>
        <begin position="479"/>
        <end position="501"/>
    </location>
</feature>
<feature type="transmembrane region" description="Helical" evidence="1">
    <location>
        <begin position="195"/>
        <end position="214"/>
    </location>
</feature>
<dbReference type="GeneID" id="303367364"/>
<evidence type="ECO:0000256" key="1">
    <source>
        <dbReference type="SAM" id="Phobius"/>
    </source>
</evidence>
<dbReference type="OrthoDB" id="359531at2"/>
<dbReference type="PANTHER" id="PTHR35342">
    <property type="entry name" value="TRICARBOXYLIC TRANSPORT PROTEIN"/>
    <property type="match status" value="1"/>
</dbReference>
<feature type="transmembrane region" description="Helical" evidence="1">
    <location>
        <begin position="369"/>
        <end position="392"/>
    </location>
</feature>
<dbReference type="RefSeq" id="WP_078930869.1">
    <property type="nucleotide sequence ID" value="NZ_FUXC01000005.1"/>
</dbReference>
<proteinExistence type="predicted"/>
<dbReference type="Proteomes" id="UP000190395">
    <property type="component" value="Unassembled WGS sequence"/>
</dbReference>
<feature type="transmembrane region" description="Helical" evidence="1">
    <location>
        <begin position="404"/>
        <end position="422"/>
    </location>
</feature>
<feature type="transmembrane region" description="Helical" evidence="1">
    <location>
        <begin position="108"/>
        <end position="130"/>
    </location>
</feature>
<feature type="domain" description="DUF112" evidence="2">
    <location>
        <begin position="19"/>
        <end position="453"/>
    </location>
</feature>
<evidence type="ECO:0000259" key="2">
    <source>
        <dbReference type="Pfam" id="PF01970"/>
    </source>
</evidence>
<feature type="transmembrane region" description="Helical" evidence="1">
    <location>
        <begin position="20"/>
        <end position="48"/>
    </location>
</feature>
<dbReference type="Pfam" id="PF01970">
    <property type="entry name" value="TctA"/>
    <property type="match status" value="1"/>
</dbReference>
<keyword evidence="1" id="KW-1133">Transmembrane helix</keyword>
<sequence length="523" mass="55196">MDFSLISSAFGQVFSLSTILYTFLGAAGGILIGCIPGLTATMGIALLVPFTYGLEFIPGVAMLLGIFCGGMYGGSISAILIHTPGTPSAAATVLEGFPMSQKGQSARALTLSLFSSFCGGIIGAVIMTFLSPTISKMALRFGPAEFFALAFFGLSVIVSISGKSILKGLITAIFGLLICCVGIDKTCGYIRFINLPGFYDGIPFIPALIGLFAISEVLANFEHLLKGNPAPKNISAYKAGNAIGNYLRSVIKNVVPSKEDFKAIWPHMLKGGLIGTFIGAIPGAGGDISAFVSYSEAKRSSKHPEEFGHGAPEGIAAAESANNGCSGGAMIPMLALGVPGDSNTAVLMGAFIMHGFQPGPMMYVEHLDVVYAVFGALIAANLAFLIIGMLGVNLFSKVINIQRYILIPCILVLSLVGSYSINQSMFDVYFAIAMGVIGYLMQKYEFNLSPILLALILGPMSESNIRRYMQIVDGNFMQIFTRPICIIFFALAVFSIIAAVLNQRKIAKRIASSQADDTNGASV</sequence>
<keyword evidence="1" id="KW-0472">Membrane</keyword>
<organism evidence="3 4">
    <name type="scientific">Treponema berlinense</name>
    <dbReference type="NCBI Taxonomy" id="225004"/>
    <lineage>
        <taxon>Bacteria</taxon>
        <taxon>Pseudomonadati</taxon>
        <taxon>Spirochaetota</taxon>
        <taxon>Spirochaetia</taxon>
        <taxon>Spirochaetales</taxon>
        <taxon>Treponemataceae</taxon>
        <taxon>Treponema</taxon>
    </lineage>
</organism>
<dbReference type="PANTHER" id="PTHR35342:SF5">
    <property type="entry name" value="TRICARBOXYLIC TRANSPORT PROTEIN"/>
    <property type="match status" value="1"/>
</dbReference>
<keyword evidence="1" id="KW-0812">Transmembrane</keyword>
<dbReference type="EMBL" id="FUXC01000005">
    <property type="protein sequence ID" value="SJZ74432.1"/>
    <property type="molecule type" value="Genomic_DNA"/>
</dbReference>
<name>A0A1T4N5B8_9SPIR</name>
<feature type="transmembrane region" description="Helical" evidence="1">
    <location>
        <begin position="164"/>
        <end position="183"/>
    </location>
</feature>
<gene>
    <name evidence="3" type="ORF">SAMN02745152_01117</name>
</gene>
<evidence type="ECO:0000313" key="3">
    <source>
        <dbReference type="EMBL" id="SJZ74432.1"/>
    </source>
</evidence>
<keyword evidence="4" id="KW-1185">Reference proteome</keyword>
<protein>
    <submittedName>
        <fullName evidence="3">Putative tricarboxylic transport membrane protein</fullName>
    </submittedName>
</protein>